<gene>
    <name evidence="3" type="ORF">RFI_23957</name>
</gene>
<sequence>MKTANEVEELTKQVNEYDKALSEAHQKHKDLQAQIEELHTENLEKDKINQQLTQELGRTRMHLTKKLQSTDRLKTELEELEKEFNEEQDLQPPAYMRNKTVKFRRLSKDLQKHLTVEKGEWQNLVDSIGGGASANSSVAGMKADKYKLMHFDIMYLYCTTNNNKEWELEYDDEYSAEHAKETEATAEEVEAEKLKNREQMKQEVIGQINMEWQTKWEAREQEWKRKQENIQKESNDQQSIALAKMQKEFEKDMLQLKDTHNLQLQQLQDDNHRLQSQLTDSKQKQLDKTKSRSEACFFSLPLFSSASSLLLPVFSSSMLFSFVQSSFFVFLFMVVAPKSCFLLDWREHAV</sequence>
<protein>
    <submittedName>
        <fullName evidence="3">Uncharacterized protein</fullName>
    </submittedName>
</protein>
<evidence type="ECO:0000256" key="2">
    <source>
        <dbReference type="SAM" id="Phobius"/>
    </source>
</evidence>
<keyword evidence="1" id="KW-0175">Coiled coil</keyword>
<dbReference type="EMBL" id="ASPP01020613">
    <property type="protein sequence ID" value="ETO13417.1"/>
    <property type="molecule type" value="Genomic_DNA"/>
</dbReference>
<accession>X6MJ25</accession>
<dbReference type="AlphaFoldDB" id="X6MJ25"/>
<reference evidence="3 4" key="1">
    <citation type="journal article" date="2013" name="Curr. Biol.">
        <title>The Genome of the Foraminiferan Reticulomyxa filosa.</title>
        <authorList>
            <person name="Glockner G."/>
            <person name="Hulsmann N."/>
            <person name="Schleicher M."/>
            <person name="Noegel A.A."/>
            <person name="Eichinger L."/>
            <person name="Gallinger C."/>
            <person name="Pawlowski J."/>
            <person name="Sierra R."/>
            <person name="Euteneuer U."/>
            <person name="Pillet L."/>
            <person name="Moustafa A."/>
            <person name="Platzer M."/>
            <person name="Groth M."/>
            <person name="Szafranski K."/>
            <person name="Schliwa M."/>
        </authorList>
    </citation>
    <scope>NUCLEOTIDE SEQUENCE [LARGE SCALE GENOMIC DNA]</scope>
</reference>
<evidence type="ECO:0000256" key="1">
    <source>
        <dbReference type="SAM" id="Coils"/>
    </source>
</evidence>
<organism evidence="3 4">
    <name type="scientific">Reticulomyxa filosa</name>
    <dbReference type="NCBI Taxonomy" id="46433"/>
    <lineage>
        <taxon>Eukaryota</taxon>
        <taxon>Sar</taxon>
        <taxon>Rhizaria</taxon>
        <taxon>Retaria</taxon>
        <taxon>Foraminifera</taxon>
        <taxon>Monothalamids</taxon>
        <taxon>Reticulomyxidae</taxon>
        <taxon>Reticulomyxa</taxon>
    </lineage>
</organism>
<comment type="caution">
    <text evidence="3">The sequence shown here is derived from an EMBL/GenBank/DDBJ whole genome shotgun (WGS) entry which is preliminary data.</text>
</comment>
<name>X6MJ25_RETFI</name>
<keyword evidence="2" id="KW-1133">Transmembrane helix</keyword>
<proteinExistence type="predicted"/>
<dbReference type="Proteomes" id="UP000023152">
    <property type="component" value="Unassembled WGS sequence"/>
</dbReference>
<evidence type="ECO:0000313" key="3">
    <source>
        <dbReference type="EMBL" id="ETO13417.1"/>
    </source>
</evidence>
<feature type="transmembrane region" description="Helical" evidence="2">
    <location>
        <begin position="319"/>
        <end position="336"/>
    </location>
</feature>
<evidence type="ECO:0000313" key="4">
    <source>
        <dbReference type="Proteomes" id="UP000023152"/>
    </source>
</evidence>
<feature type="coiled-coil region" evidence="1">
    <location>
        <begin position="7"/>
        <end position="90"/>
    </location>
</feature>
<keyword evidence="4" id="KW-1185">Reference proteome</keyword>
<keyword evidence="2" id="KW-0472">Membrane</keyword>
<feature type="coiled-coil region" evidence="1">
    <location>
        <begin position="257"/>
        <end position="284"/>
    </location>
</feature>
<keyword evidence="2" id="KW-0812">Transmembrane</keyword>